<dbReference type="Gene3D" id="3.40.50.150">
    <property type="entry name" value="Vaccinia Virus protein VP39"/>
    <property type="match status" value="1"/>
</dbReference>
<evidence type="ECO:0000256" key="1">
    <source>
        <dbReference type="ARBA" id="ARBA00022603"/>
    </source>
</evidence>
<dbReference type="Gene3D" id="1.10.10.10">
    <property type="entry name" value="Winged helix-like DNA-binding domain superfamily/Winged helix DNA-binding domain"/>
    <property type="match status" value="1"/>
</dbReference>
<sequence>MATPTRIVELADIIATKTRTVSDYLQSHNLSTPSFDANAPLTGPIPESETTIIEAQYQVVACTEELNELMRGPTEALWGRFYSSLADMLEIQFVQRFGIARLVPLNGTMPYEEIAKATGLDIVDVRRVLKRAMLNHFFQEKDGKVAHTWTSRILQENKPVADIAELFTEEIWPSFAKTVEALDRFKGRRHVPEETGFSIANNTSKGMYSYLAENPARMERFARAMGGFAATEDFGLALKGFDWTKVSTVVDVGGAWGPASIELVRAFPHLKCTVQDFEDVITEGPSKVPAEFRERISFEAHDMFNPQKTASADVYFFRAVFHNWSDVRCIEILRAHIGALKPGAHILINDKVSATPDVSPPWAEKNSRTMDLTMLTLFGSRERTYKDWVDIIMEASPRFYVKFVGPPSDMIDVVWR</sequence>
<keyword evidence="2" id="KW-0808">Transferase</keyword>
<gene>
    <name evidence="5" type="ORF">EDB81DRAFT_226666</name>
</gene>
<dbReference type="PANTHER" id="PTHR43712">
    <property type="entry name" value="PUTATIVE (AFU_ORTHOLOGUE AFUA_4G14580)-RELATED"/>
    <property type="match status" value="1"/>
</dbReference>
<dbReference type="Pfam" id="PF00891">
    <property type="entry name" value="Methyltransf_2"/>
    <property type="match status" value="1"/>
</dbReference>
<protein>
    <submittedName>
        <fullName evidence="5">O-methyltransferase-like protein</fullName>
    </submittedName>
</protein>
<feature type="domain" description="O-methyltransferase C-terminal" evidence="4">
    <location>
        <begin position="206"/>
        <end position="395"/>
    </location>
</feature>
<dbReference type="GO" id="GO:0008171">
    <property type="term" value="F:O-methyltransferase activity"/>
    <property type="evidence" value="ECO:0007669"/>
    <property type="project" value="InterPro"/>
</dbReference>
<proteinExistence type="predicted"/>
<evidence type="ECO:0000313" key="5">
    <source>
        <dbReference type="EMBL" id="KAH7123164.1"/>
    </source>
</evidence>
<accession>A0A9P9DQH9</accession>
<evidence type="ECO:0000313" key="6">
    <source>
        <dbReference type="Proteomes" id="UP000738349"/>
    </source>
</evidence>
<evidence type="ECO:0000256" key="2">
    <source>
        <dbReference type="ARBA" id="ARBA00022679"/>
    </source>
</evidence>
<dbReference type="Proteomes" id="UP000738349">
    <property type="component" value="Unassembled WGS sequence"/>
</dbReference>
<dbReference type="SUPFAM" id="SSF46785">
    <property type="entry name" value="Winged helix' DNA-binding domain"/>
    <property type="match status" value="1"/>
</dbReference>
<keyword evidence="1" id="KW-0489">Methyltransferase</keyword>
<keyword evidence="6" id="KW-1185">Reference proteome</keyword>
<evidence type="ECO:0000256" key="3">
    <source>
        <dbReference type="ARBA" id="ARBA00022691"/>
    </source>
</evidence>
<name>A0A9P9DQH9_9HYPO</name>
<dbReference type="InterPro" id="IPR001077">
    <property type="entry name" value="COMT_C"/>
</dbReference>
<dbReference type="AlphaFoldDB" id="A0A9P9DQH9"/>
<organism evidence="5 6">
    <name type="scientific">Dactylonectria macrodidyma</name>
    <dbReference type="NCBI Taxonomy" id="307937"/>
    <lineage>
        <taxon>Eukaryota</taxon>
        <taxon>Fungi</taxon>
        <taxon>Dikarya</taxon>
        <taxon>Ascomycota</taxon>
        <taxon>Pezizomycotina</taxon>
        <taxon>Sordariomycetes</taxon>
        <taxon>Hypocreomycetidae</taxon>
        <taxon>Hypocreales</taxon>
        <taxon>Nectriaceae</taxon>
        <taxon>Dactylonectria</taxon>
    </lineage>
</organism>
<dbReference type="InterPro" id="IPR029063">
    <property type="entry name" value="SAM-dependent_MTases_sf"/>
</dbReference>
<dbReference type="InterPro" id="IPR036388">
    <property type="entry name" value="WH-like_DNA-bd_sf"/>
</dbReference>
<evidence type="ECO:0000259" key="4">
    <source>
        <dbReference type="Pfam" id="PF00891"/>
    </source>
</evidence>
<dbReference type="EMBL" id="JAGMUV010000023">
    <property type="protein sequence ID" value="KAH7123164.1"/>
    <property type="molecule type" value="Genomic_DNA"/>
</dbReference>
<dbReference type="InterPro" id="IPR016461">
    <property type="entry name" value="COMT-like"/>
</dbReference>
<dbReference type="PANTHER" id="PTHR43712:SF12">
    <property type="entry name" value="STERIGMATOCYSTIN 8-O-METHYLTRANSFERASE"/>
    <property type="match status" value="1"/>
</dbReference>
<dbReference type="SUPFAM" id="SSF53335">
    <property type="entry name" value="S-adenosyl-L-methionine-dependent methyltransferases"/>
    <property type="match status" value="1"/>
</dbReference>
<dbReference type="PROSITE" id="PS51683">
    <property type="entry name" value="SAM_OMT_II"/>
    <property type="match status" value="1"/>
</dbReference>
<dbReference type="InterPro" id="IPR036390">
    <property type="entry name" value="WH_DNA-bd_sf"/>
</dbReference>
<comment type="caution">
    <text evidence="5">The sequence shown here is derived from an EMBL/GenBank/DDBJ whole genome shotgun (WGS) entry which is preliminary data.</text>
</comment>
<reference evidence="5" key="1">
    <citation type="journal article" date="2021" name="Nat. Commun.">
        <title>Genetic determinants of endophytism in the Arabidopsis root mycobiome.</title>
        <authorList>
            <person name="Mesny F."/>
            <person name="Miyauchi S."/>
            <person name="Thiergart T."/>
            <person name="Pickel B."/>
            <person name="Atanasova L."/>
            <person name="Karlsson M."/>
            <person name="Huettel B."/>
            <person name="Barry K.W."/>
            <person name="Haridas S."/>
            <person name="Chen C."/>
            <person name="Bauer D."/>
            <person name="Andreopoulos W."/>
            <person name="Pangilinan J."/>
            <person name="LaButti K."/>
            <person name="Riley R."/>
            <person name="Lipzen A."/>
            <person name="Clum A."/>
            <person name="Drula E."/>
            <person name="Henrissat B."/>
            <person name="Kohler A."/>
            <person name="Grigoriev I.V."/>
            <person name="Martin F.M."/>
            <person name="Hacquard S."/>
        </authorList>
    </citation>
    <scope>NUCLEOTIDE SEQUENCE</scope>
    <source>
        <strain evidence="5">MPI-CAGE-AT-0147</strain>
    </source>
</reference>
<keyword evidence="3" id="KW-0949">S-adenosyl-L-methionine</keyword>
<dbReference type="OrthoDB" id="1606438at2759"/>
<dbReference type="GO" id="GO:0032259">
    <property type="term" value="P:methylation"/>
    <property type="evidence" value="ECO:0007669"/>
    <property type="project" value="UniProtKB-KW"/>
</dbReference>